<dbReference type="GO" id="GO:0035845">
    <property type="term" value="P:photoreceptor cell outer segment organization"/>
    <property type="evidence" value="ECO:0007669"/>
    <property type="project" value="TreeGrafter"/>
</dbReference>
<feature type="compositionally biased region" description="Polar residues" evidence="1">
    <location>
        <begin position="417"/>
        <end position="444"/>
    </location>
</feature>
<feature type="region of interest" description="Disordered" evidence="1">
    <location>
        <begin position="617"/>
        <end position="643"/>
    </location>
</feature>
<feature type="region of interest" description="Disordered" evidence="1">
    <location>
        <begin position="322"/>
        <end position="355"/>
    </location>
</feature>
<dbReference type="Proteomes" id="UP000700334">
    <property type="component" value="Unassembled WGS sequence"/>
</dbReference>
<feature type="compositionally biased region" description="Polar residues" evidence="1">
    <location>
        <begin position="660"/>
        <end position="670"/>
    </location>
</feature>
<feature type="compositionally biased region" description="Basic and acidic residues" evidence="1">
    <location>
        <begin position="701"/>
        <end position="713"/>
    </location>
</feature>
<feature type="compositionally biased region" description="Basic and acidic residues" evidence="1">
    <location>
        <begin position="808"/>
        <end position="817"/>
    </location>
</feature>
<feature type="region of interest" description="Disordered" evidence="1">
    <location>
        <begin position="1144"/>
        <end position="1189"/>
    </location>
</feature>
<feature type="compositionally biased region" description="Basic residues" evidence="1">
    <location>
        <begin position="950"/>
        <end position="961"/>
    </location>
</feature>
<accession>A0A8J6DJ82</accession>
<dbReference type="GO" id="GO:1903546">
    <property type="term" value="P:protein localization to photoreceptor outer segment"/>
    <property type="evidence" value="ECO:0007669"/>
    <property type="project" value="TreeGrafter"/>
</dbReference>
<feature type="non-terminal residue" evidence="2">
    <location>
        <position position="1332"/>
    </location>
</feature>
<evidence type="ECO:0000256" key="1">
    <source>
        <dbReference type="SAM" id="MobiDB-lite"/>
    </source>
</evidence>
<proteinExistence type="predicted"/>
<feature type="compositionally biased region" description="Polar residues" evidence="1">
    <location>
        <begin position="1222"/>
        <end position="1235"/>
    </location>
</feature>
<evidence type="ECO:0000313" key="3">
    <source>
        <dbReference type="Proteomes" id="UP000700334"/>
    </source>
</evidence>
<dbReference type="GO" id="GO:0001917">
    <property type="term" value="C:photoreceptor inner segment"/>
    <property type="evidence" value="ECO:0007669"/>
    <property type="project" value="TreeGrafter"/>
</dbReference>
<feature type="non-terminal residue" evidence="2">
    <location>
        <position position="1"/>
    </location>
</feature>
<feature type="compositionally biased region" description="Polar residues" evidence="1">
    <location>
        <begin position="1071"/>
        <end position="1088"/>
    </location>
</feature>
<dbReference type="Pfam" id="PF15449">
    <property type="entry name" value="Retinal"/>
    <property type="match status" value="1"/>
</dbReference>
<feature type="compositionally biased region" description="Pro residues" evidence="1">
    <location>
        <begin position="1037"/>
        <end position="1046"/>
    </location>
</feature>
<dbReference type="GO" id="GO:0001750">
    <property type="term" value="C:photoreceptor outer segment"/>
    <property type="evidence" value="ECO:0007669"/>
    <property type="project" value="TreeGrafter"/>
</dbReference>
<name>A0A8J6DJ82_GALPY</name>
<feature type="compositionally biased region" description="Pro residues" evidence="1">
    <location>
        <begin position="1095"/>
        <end position="1106"/>
    </location>
</feature>
<feature type="region of interest" description="Disordered" evidence="1">
    <location>
        <begin position="541"/>
        <end position="593"/>
    </location>
</feature>
<feature type="region of interest" description="Disordered" evidence="1">
    <location>
        <begin position="411"/>
        <end position="444"/>
    </location>
</feature>
<dbReference type="EMBL" id="JAGFMF010011890">
    <property type="protein sequence ID" value="KAG8510201.1"/>
    <property type="molecule type" value="Genomic_DNA"/>
</dbReference>
<feature type="region of interest" description="Disordered" evidence="1">
    <location>
        <begin position="807"/>
        <end position="868"/>
    </location>
</feature>
<keyword evidence="3" id="KW-1185">Reference proteome</keyword>
<feature type="region of interest" description="Disordered" evidence="1">
    <location>
        <begin position="660"/>
        <end position="752"/>
    </location>
</feature>
<feature type="compositionally biased region" description="Pro residues" evidence="1">
    <location>
        <begin position="1154"/>
        <end position="1163"/>
    </location>
</feature>
<protein>
    <submittedName>
        <fullName evidence="2">Photoreceptor cilium actin regulator</fullName>
    </submittedName>
</protein>
<feature type="compositionally biased region" description="Basic and acidic residues" evidence="1">
    <location>
        <begin position="928"/>
        <end position="940"/>
    </location>
</feature>
<dbReference type="OrthoDB" id="8954214at2759"/>
<feature type="region of interest" description="Disordered" evidence="1">
    <location>
        <begin position="1222"/>
        <end position="1332"/>
    </location>
</feature>
<dbReference type="PANTHER" id="PTHR22017:SF0">
    <property type="entry name" value="PHOTORECEPTOR CILIUM ACTIN REGULATOR"/>
    <property type="match status" value="1"/>
</dbReference>
<feature type="compositionally biased region" description="Polar residues" evidence="1">
    <location>
        <begin position="728"/>
        <end position="749"/>
    </location>
</feature>
<feature type="region of interest" description="Disordered" evidence="1">
    <location>
        <begin position="54"/>
        <end position="158"/>
    </location>
</feature>
<gene>
    <name evidence="2" type="ORF">J0S82_019519</name>
</gene>
<feature type="region of interest" description="Disordered" evidence="1">
    <location>
        <begin position="885"/>
        <end position="1116"/>
    </location>
</feature>
<feature type="region of interest" description="Disordered" evidence="1">
    <location>
        <begin position="458"/>
        <end position="527"/>
    </location>
</feature>
<comment type="caution">
    <text evidence="2">The sequence shown here is derived from an EMBL/GenBank/DDBJ whole genome shotgun (WGS) entry which is preliminary data.</text>
</comment>
<feature type="compositionally biased region" description="Low complexity" evidence="1">
    <location>
        <begin position="1018"/>
        <end position="1036"/>
    </location>
</feature>
<reference evidence="2" key="1">
    <citation type="journal article" date="2021" name="Evol. Appl.">
        <title>The genome of the Pyrenean desman and the effects of bottlenecks and inbreeding on the genomic landscape of an endangered species.</title>
        <authorList>
            <person name="Escoda L."/>
            <person name="Castresana J."/>
        </authorList>
    </citation>
    <scope>NUCLEOTIDE SEQUENCE</scope>
    <source>
        <strain evidence="2">IBE-C5619</strain>
    </source>
</reference>
<evidence type="ECO:0000313" key="2">
    <source>
        <dbReference type="EMBL" id="KAG8510201.1"/>
    </source>
</evidence>
<dbReference type="InterPro" id="IPR029352">
    <property type="entry name" value="PCARE"/>
</dbReference>
<feature type="compositionally biased region" description="Low complexity" evidence="1">
    <location>
        <begin position="622"/>
        <end position="638"/>
    </location>
</feature>
<feature type="compositionally biased region" description="Low complexity" evidence="1">
    <location>
        <begin position="567"/>
        <end position="578"/>
    </location>
</feature>
<dbReference type="PANTHER" id="PTHR22017">
    <property type="entry name" value="PHOTORECEPTOR CILIUM ACTIN REGULATOR"/>
    <property type="match status" value="1"/>
</dbReference>
<organism evidence="2 3">
    <name type="scientific">Galemys pyrenaicus</name>
    <name type="common">Iberian desman</name>
    <name type="synonym">Pyrenean desman</name>
    <dbReference type="NCBI Taxonomy" id="202257"/>
    <lineage>
        <taxon>Eukaryota</taxon>
        <taxon>Metazoa</taxon>
        <taxon>Chordata</taxon>
        <taxon>Craniata</taxon>
        <taxon>Vertebrata</taxon>
        <taxon>Euteleostomi</taxon>
        <taxon>Mammalia</taxon>
        <taxon>Eutheria</taxon>
        <taxon>Laurasiatheria</taxon>
        <taxon>Eulipotyphla</taxon>
        <taxon>Talpidae</taxon>
        <taxon>Galemys</taxon>
    </lineage>
</organism>
<feature type="compositionally biased region" description="Low complexity" evidence="1">
    <location>
        <begin position="1047"/>
        <end position="1057"/>
    </location>
</feature>
<sequence length="1332" mass="142655">HAVNSVTKSGFQFFKKPKAILPEHQGASDRSSNPLLIQSSTCCDTEGAWVPRQRLAEGQPNFRWPQTAVEDQLAGDPAAGSRKEMEGLVPDTRTSPPQGHGSEGILAEPQRSRGSQETVFSGDEREDSNTQETSTRERKPRRHRSGQQGHGYPATLPAQASEGKVDFPEALVKAHQHAYTFLHSSLSRYEALLCLTQQATQTQELLQPMVSFLLLCFDEAHQLLGEITKDGEVLLQEVREDLAWPLRKGTPQEQPDLLEQLLQYTVGKLQALSGSVASLTSSILEDSSSYLHSTASHLANKLSTKRGTDECLLRTLGQLESLAGGPSDPGVQGLPLCSEDSGIGADSESGQPLDKLGKQASWDLAPEPAEWEPRTLPTVQARLSGQSQLQKPLWVGTDRPLDCPRSRLLTAKIQPAAQGTTGTPRPSSTVPEKTTSRPLTLSSNTLCSPLELGVSAEAHLSKGSQLMDTPSLGEDSSPEEEENRVNGIKPCAGQEVAFHPRPRSSPAGAERTLQPHPRSLRRPQAQEMVLRMKEAISERIKFFPVPSGHQDWAEEEERPALPPPGPRSASGSRRVPAGQRRSQSEACLEDQVEDPTFQELRRAQRDLSLRLAVFSAGGAGQQGHSQAQAPQPRAAVPRLDGCSLGPSNTIRKLKASLTKNFSTLPSQDKTIVQKCRPHPQGDQPWQGSAKGLPRAPPAGEKASEASGTKDRNITDPPTRTSVKKLIETFSSTESLRTLGDSQDSRTSPSLRKWGIPILPSRFPIYRGLAPLYPKPQISPTGRTFPKVGPDWRSFTPSFPALLTARAPKSGDFHTGREEDPELLPPPPLEILLDQSFASLEPPEGSQLARSSPEDPLVPGLGGAGPAQRVWASPKLRASLSPLNLLPSRGTAMPVTAPNCPGPGSNNSRCSAGKLASNLSHLAATGKNPEVEGDRARRQAQVDRAASLATHPRRAILGHHASHTPALSRTSGSRLARPVRGPHDTEASRQSQERSPAVVRKASPTRAHWAPRMDKKRPSLASSPRPAQPSSSSLHASPSPPLSPPVSPKVLSPPIVKKQGSPPPQHRLPSPTLKSPPTQHKLSSPPTQHTETKSPPFGPSPSPPMSPPQGCKEIRNPAVSLAATAKASGNTRSIFCPATSSLFEAKSPSSTAHPLTPPSPPPEAGSPRGSPTGCRGISGPHLKGSSQRRVAMCALNPQPFTRRTASDHWPGLCLRLPVSAATSCSWESQPGPGSSSEDAELWSHPWAPELKGGRGAPPPELCVLGHRLHPEVSTNPAPDKAQPEAQPQRKEAGQRAPWVLVIKGSRGRAAAEHQAAPQAGGKPSSYGDAQEGL</sequence>